<keyword evidence="2" id="KW-1185">Reference proteome</keyword>
<dbReference type="RefSeq" id="XP_016765989.1">
    <property type="nucleotide sequence ID" value="XM_016903863.1"/>
</dbReference>
<reference evidence="1 2" key="1">
    <citation type="journal article" date="2012" name="PLoS Pathog.">
        <title>Diverse lifestyles and strategies of plant pathogenesis encoded in the genomes of eighteen Dothideomycetes fungi.</title>
        <authorList>
            <person name="Ohm R.A."/>
            <person name="Feau N."/>
            <person name="Henrissat B."/>
            <person name="Schoch C.L."/>
            <person name="Horwitz B.A."/>
            <person name="Barry K.W."/>
            <person name="Condon B.J."/>
            <person name="Copeland A.C."/>
            <person name="Dhillon B."/>
            <person name="Glaser F."/>
            <person name="Hesse C.N."/>
            <person name="Kosti I."/>
            <person name="LaButti K."/>
            <person name="Lindquist E.A."/>
            <person name="Lucas S."/>
            <person name="Salamov A.A."/>
            <person name="Bradshaw R.E."/>
            <person name="Ciuffetti L."/>
            <person name="Hamelin R.C."/>
            <person name="Kema G.H.J."/>
            <person name="Lawrence C."/>
            <person name="Scott J.A."/>
            <person name="Spatafora J.W."/>
            <person name="Turgeon B.G."/>
            <person name="de Wit P.J.G.M."/>
            <person name="Zhong S."/>
            <person name="Goodwin S.B."/>
            <person name="Grigoriev I.V."/>
        </authorList>
    </citation>
    <scope>NUCLEOTIDE SEQUENCE [LARGE SCALE GENOMIC DNA]</scope>
    <source>
        <strain evidence="1 2">SO2202</strain>
    </source>
</reference>
<proteinExistence type="predicted"/>
<gene>
    <name evidence="1" type="ORF">SEPMUDRAFT_146785</name>
</gene>
<name>N1QNL7_SPHMS</name>
<evidence type="ECO:0000313" key="1">
    <source>
        <dbReference type="EMBL" id="EMF17868.1"/>
    </source>
</evidence>
<dbReference type="GeneID" id="27901000"/>
<protein>
    <submittedName>
        <fullName evidence="1">Uncharacterized protein</fullName>
    </submittedName>
</protein>
<accession>N1QNL7</accession>
<evidence type="ECO:0000313" key="2">
    <source>
        <dbReference type="Proteomes" id="UP000016931"/>
    </source>
</evidence>
<dbReference type="HOGENOM" id="CLU_3070180_0_0_1"/>
<sequence>MAANHLVAVNIASCLRTSATCEFARWAAMREMSTRTDFMMVLSAPALLYMDQR</sequence>
<organism evidence="1 2">
    <name type="scientific">Sphaerulina musiva (strain SO2202)</name>
    <name type="common">Poplar stem canker fungus</name>
    <name type="synonym">Septoria musiva</name>
    <dbReference type="NCBI Taxonomy" id="692275"/>
    <lineage>
        <taxon>Eukaryota</taxon>
        <taxon>Fungi</taxon>
        <taxon>Dikarya</taxon>
        <taxon>Ascomycota</taxon>
        <taxon>Pezizomycotina</taxon>
        <taxon>Dothideomycetes</taxon>
        <taxon>Dothideomycetidae</taxon>
        <taxon>Mycosphaerellales</taxon>
        <taxon>Mycosphaerellaceae</taxon>
        <taxon>Sphaerulina</taxon>
    </lineage>
</organism>
<dbReference type="Proteomes" id="UP000016931">
    <property type="component" value="Unassembled WGS sequence"/>
</dbReference>
<dbReference type="EMBL" id="KB456260">
    <property type="protein sequence ID" value="EMF17868.1"/>
    <property type="molecule type" value="Genomic_DNA"/>
</dbReference>
<dbReference type="AlphaFoldDB" id="N1QNL7"/>